<dbReference type="Proteomes" id="UP001419268">
    <property type="component" value="Unassembled WGS sequence"/>
</dbReference>
<gene>
    <name evidence="1" type="ORF">Scep_019305</name>
</gene>
<proteinExistence type="predicted"/>
<accession>A0AAP0IAF8</accession>
<evidence type="ECO:0000313" key="2">
    <source>
        <dbReference type="Proteomes" id="UP001419268"/>
    </source>
</evidence>
<dbReference type="EMBL" id="JBBNAG010000008">
    <property type="protein sequence ID" value="KAK9111786.1"/>
    <property type="molecule type" value="Genomic_DNA"/>
</dbReference>
<reference evidence="1 2" key="1">
    <citation type="submission" date="2024-01" db="EMBL/GenBank/DDBJ databases">
        <title>Genome assemblies of Stephania.</title>
        <authorList>
            <person name="Yang L."/>
        </authorList>
    </citation>
    <scope>NUCLEOTIDE SEQUENCE [LARGE SCALE GENOMIC DNA]</scope>
    <source>
        <strain evidence="1">JXDWG</strain>
        <tissue evidence="1">Leaf</tissue>
    </source>
</reference>
<sequence length="79" mass="8900">MDMVRRSNELKTRFQFPFSIKKGDDEAVKLVSLTMKNTGDQLIGLRRGDKMEIGDEDATQVAVLSIIVWVGFGRKKRGA</sequence>
<dbReference type="AlphaFoldDB" id="A0AAP0IAF8"/>
<comment type="caution">
    <text evidence="1">The sequence shown here is derived from an EMBL/GenBank/DDBJ whole genome shotgun (WGS) entry which is preliminary data.</text>
</comment>
<organism evidence="1 2">
    <name type="scientific">Stephania cephalantha</name>
    <dbReference type="NCBI Taxonomy" id="152367"/>
    <lineage>
        <taxon>Eukaryota</taxon>
        <taxon>Viridiplantae</taxon>
        <taxon>Streptophyta</taxon>
        <taxon>Embryophyta</taxon>
        <taxon>Tracheophyta</taxon>
        <taxon>Spermatophyta</taxon>
        <taxon>Magnoliopsida</taxon>
        <taxon>Ranunculales</taxon>
        <taxon>Menispermaceae</taxon>
        <taxon>Menispermoideae</taxon>
        <taxon>Cissampelideae</taxon>
        <taxon>Stephania</taxon>
    </lineage>
</organism>
<keyword evidence="2" id="KW-1185">Reference proteome</keyword>
<protein>
    <submittedName>
        <fullName evidence="1">Uncharacterized protein</fullName>
    </submittedName>
</protein>
<evidence type="ECO:0000313" key="1">
    <source>
        <dbReference type="EMBL" id="KAK9111786.1"/>
    </source>
</evidence>
<name>A0AAP0IAF8_9MAGN</name>